<proteinExistence type="predicted"/>
<reference evidence="1 2" key="1">
    <citation type="submission" date="2024-08" db="EMBL/GenBank/DDBJ databases">
        <authorList>
            <person name="Cucini C."/>
            <person name="Frati F."/>
        </authorList>
    </citation>
    <scope>NUCLEOTIDE SEQUENCE [LARGE SCALE GENOMIC DNA]</scope>
</reference>
<keyword evidence="2" id="KW-1185">Reference proteome</keyword>
<evidence type="ECO:0000313" key="2">
    <source>
        <dbReference type="Proteomes" id="UP001642540"/>
    </source>
</evidence>
<dbReference type="SUPFAM" id="SSF56672">
    <property type="entry name" value="DNA/RNA polymerases"/>
    <property type="match status" value="1"/>
</dbReference>
<comment type="caution">
    <text evidence="1">The sequence shown here is derived from an EMBL/GenBank/DDBJ whole genome shotgun (WGS) entry which is preliminary data.</text>
</comment>
<name>A0ABP1QE57_9HEXA</name>
<dbReference type="Proteomes" id="UP001642540">
    <property type="component" value="Unassembled WGS sequence"/>
</dbReference>
<accession>A0ABP1QE57</accession>
<protein>
    <submittedName>
        <fullName evidence="1">Uncharacterized protein</fullName>
    </submittedName>
</protein>
<dbReference type="InterPro" id="IPR043502">
    <property type="entry name" value="DNA/RNA_pol_sf"/>
</dbReference>
<sequence length="516" mass="58680">MEKYLVNKFQLTIYQDFGLAGYAFSAAMFESKANFELIRDAEMYTKVVDTTIGPVSLLVKKAGIAFNEIIGDTNVTNRKHILYLDTIAMYLECMRQPLPYDSFRLLCPSEVDTFDVNIKTEFDYLINASWAYTADKEYSKDFPFIVEKLPITIVNGEQVIGQSGVNNTVYRVVQTQLDKNNVSLFQDSCLFFLQKGMSITKINWIIEYRSKSWLKSYMDKCMDMRETARYPFQKGLAKKLANFVFGKLMAQSNTKTIRFCKSALQAERLTRKDNITSIEILTPELSMYKLASRTVLASKNPLVAAFILDYSKTMLFRHIYKMKDLFGPRFLLCAVETDSLIIELTDDANSFVTEMKLLGPMFQWDSISSSHPLFAKEARQKPGALKFELSYIKEFIKLASKSFCLLTKCANCRQATLDSIYGEMCNKCGSKTTLLRGVGKNSQATFESYRKALRNEQENLAGCSYSITRDMGDVKLVQKKESSLKHNNGYRIFPVGSLMSYPIGYDAIPNDGGLEG</sequence>
<organism evidence="1 2">
    <name type="scientific">Orchesella dallaii</name>
    <dbReference type="NCBI Taxonomy" id="48710"/>
    <lineage>
        <taxon>Eukaryota</taxon>
        <taxon>Metazoa</taxon>
        <taxon>Ecdysozoa</taxon>
        <taxon>Arthropoda</taxon>
        <taxon>Hexapoda</taxon>
        <taxon>Collembola</taxon>
        <taxon>Entomobryomorpha</taxon>
        <taxon>Entomobryoidea</taxon>
        <taxon>Orchesellidae</taxon>
        <taxon>Orchesellinae</taxon>
        <taxon>Orchesella</taxon>
    </lineage>
</organism>
<dbReference type="EMBL" id="CAXLJM020000031">
    <property type="protein sequence ID" value="CAL8099052.1"/>
    <property type="molecule type" value="Genomic_DNA"/>
</dbReference>
<evidence type="ECO:0000313" key="1">
    <source>
        <dbReference type="EMBL" id="CAL8099052.1"/>
    </source>
</evidence>
<gene>
    <name evidence="1" type="ORF">ODALV1_LOCUS10130</name>
</gene>